<dbReference type="InterPro" id="IPR004358">
    <property type="entry name" value="Sig_transdc_His_kin-like_C"/>
</dbReference>
<evidence type="ECO:0000313" key="27">
    <source>
        <dbReference type="EMBL" id="MBC3863636.1"/>
    </source>
</evidence>
<feature type="domain" description="Response regulatory" evidence="23">
    <location>
        <begin position="782"/>
        <end position="903"/>
    </location>
</feature>
<comment type="function">
    <text evidence="16">Member of the two-component regulatory system BvgS/BvgA. Phosphorylates BvgA via a four-step phosphorelay in response to environmental signals.</text>
</comment>
<dbReference type="Proteomes" id="UP000634011">
    <property type="component" value="Unassembled WGS sequence"/>
</dbReference>
<dbReference type="SMART" id="SM00448">
    <property type="entry name" value="REC"/>
    <property type="match status" value="2"/>
</dbReference>
<dbReference type="SMART" id="SM00073">
    <property type="entry name" value="HPT"/>
    <property type="match status" value="1"/>
</dbReference>
<keyword evidence="11" id="KW-0067">ATP-binding</keyword>
<dbReference type="Pfam" id="PF01627">
    <property type="entry name" value="Hpt"/>
    <property type="match status" value="1"/>
</dbReference>
<keyword evidence="13" id="KW-0902">Two-component regulatory system</keyword>
<dbReference type="InterPro" id="IPR011006">
    <property type="entry name" value="CheY-like_superfamily"/>
</dbReference>
<accession>A0A923KR59</accession>
<dbReference type="Pfam" id="PF00072">
    <property type="entry name" value="Response_reg"/>
    <property type="match status" value="2"/>
</dbReference>
<evidence type="ECO:0000256" key="4">
    <source>
        <dbReference type="ARBA" id="ARBA00022475"/>
    </source>
</evidence>
<evidence type="ECO:0000256" key="14">
    <source>
        <dbReference type="ARBA" id="ARBA00023026"/>
    </source>
</evidence>
<evidence type="ECO:0000313" key="28">
    <source>
        <dbReference type="Proteomes" id="UP000634011"/>
    </source>
</evidence>
<sequence length="1189" mass="132598">MPHKLSSRQYKRLLGIADEVQLEAVLSEFETLASTELISASAKNALAGFRQFLSHVEETYHQADRDLALGKLSLELSSNELSQANETLRQDAEARQQVLVTLRNTTNQVLAQLGKHLDDDRSLEGLSQLLSGLVTELLDARKDVQRALAEVEKQKFALDQHAIVSITDAKGTLIYANEKFCTISKFEAKELIGQNHRIVNSGFHSKEFFQNLWHTIQSGNVWHGEIRNVDKEGGFYWTNATIVPFLNQDNQPYQYISIRTDITEQLRLREKIQTSQQLLQNVMDTLGEGVYTLDAKGFCTFVNPEAGKILGYHASELLGQRMHDLIHAIQPDGRCVEMKDCAIDQAVSAGKVFRSELEYFQHRSGILFPVAIVVSPIFEHGIIVGSVAAFQDVSSRIKADKALRESETKQRMLLDHAADAVFVANTQERWTYVNDLALNMLGYVREELIGQSIYDLLPREQREKIQKSFLHRLLEQKFIRIEISLLKKNGELVPVELNAALLPDGSIYGSCRDITERQRFESALIQAKEDAEAANTAKSEFLAMMSHEIRTPMNGIIGMTELALDSYLAPEQREYLELVKFSSYSLLGIINDILDFSKIESGKVVLEKIDFEIRELLASCLKALAIRASQKGIELVYKIDGAIPDVILGDPGRLHQIITNLVGNAIKFSEQGEIILDVQLVHQSTESLDIYFSVTDHGIGIPLDKQASIFSAFSQADASTTRKYGGTGLGLTISSRLVQSMHGILEVNSVLGKGSTFYFTARFEEGVGFISEVAVPNVSGLRVLIVDDNAINRHFFSDTLKKWGMHTVAVSSGADALARLSDEKVGENCFDLILLDVCMPEMDGFHFIQELQAVNGCVRQKVVVLSSAGSPDDARKCRDMGIRDYVTKPVSQHELLDSIVTAMSGNASRGIRKQVPASEISPGLAPLKIMVVEDNLVNQKLVLSLLKKWNHTAVLAETGLVALEKFQQENFDLILMDMQMPEMGGIEATQQIRSLEVQQKDRKHTPIIAMTANAMPGDWERCLDAGMDHYLSKPIKAALLQNFLSQYQQLASPMVIERNINMTEVSYERTAEFPHFDYAHALQSADSEIVHIIGHSFLDVCNKYIAELSDAVTAKDPELLHRSAHTMKGVVGNFCAYPIEELAFKLEQKGKDKNFEGTSELLTEIAGELKLLTVELKKFLDAYANLASE</sequence>
<evidence type="ECO:0000256" key="16">
    <source>
        <dbReference type="ARBA" id="ARBA00058004"/>
    </source>
</evidence>
<comment type="caution">
    <text evidence="27">The sequence shown here is derived from an EMBL/GenBank/DDBJ whole genome shotgun (WGS) entry which is preliminary data.</text>
</comment>
<dbReference type="InterPro" id="IPR035965">
    <property type="entry name" value="PAS-like_dom_sf"/>
</dbReference>
<dbReference type="InterPro" id="IPR001610">
    <property type="entry name" value="PAC"/>
</dbReference>
<feature type="modified residue" description="Phosphohistidine" evidence="20">
    <location>
        <position position="1125"/>
    </location>
</feature>
<dbReference type="GO" id="GO:0000155">
    <property type="term" value="F:phosphorelay sensor kinase activity"/>
    <property type="evidence" value="ECO:0007669"/>
    <property type="project" value="InterPro"/>
</dbReference>
<dbReference type="InterPro" id="IPR013767">
    <property type="entry name" value="PAS_fold"/>
</dbReference>
<feature type="domain" description="PAC" evidence="25">
    <location>
        <begin position="222"/>
        <end position="274"/>
    </location>
</feature>
<dbReference type="InterPro" id="IPR003594">
    <property type="entry name" value="HATPase_dom"/>
</dbReference>
<keyword evidence="9" id="KW-0547">Nucleotide-binding</keyword>
<gene>
    <name evidence="27" type="ORF">H8K32_16130</name>
</gene>
<keyword evidence="15" id="KW-0472">Membrane</keyword>
<keyword evidence="14" id="KW-0843">Virulence</keyword>
<dbReference type="CDD" id="cd00130">
    <property type="entry name" value="PAS"/>
    <property type="match status" value="3"/>
</dbReference>
<keyword evidence="4" id="KW-1003">Cell membrane</keyword>
<dbReference type="SUPFAM" id="SSF47226">
    <property type="entry name" value="Histidine-containing phosphotransfer domain, HPT domain"/>
    <property type="match status" value="1"/>
</dbReference>
<dbReference type="Pfam" id="PF02518">
    <property type="entry name" value="HATPase_c"/>
    <property type="match status" value="1"/>
</dbReference>
<evidence type="ECO:0000259" key="26">
    <source>
        <dbReference type="PROSITE" id="PS50894"/>
    </source>
</evidence>
<feature type="domain" description="Response regulatory" evidence="23">
    <location>
        <begin position="928"/>
        <end position="1048"/>
    </location>
</feature>
<comment type="subunit">
    <text evidence="17">At low DSF concentrations, interacts with RpfF.</text>
</comment>
<dbReference type="CDD" id="cd17546">
    <property type="entry name" value="REC_hyHK_CKI1_RcsC-like"/>
    <property type="match status" value="1"/>
</dbReference>
<dbReference type="PROSITE" id="PS50112">
    <property type="entry name" value="PAS"/>
    <property type="match status" value="2"/>
</dbReference>
<dbReference type="Pfam" id="PF00989">
    <property type="entry name" value="PAS"/>
    <property type="match status" value="1"/>
</dbReference>
<feature type="modified residue" description="4-aspartylphosphate" evidence="21">
    <location>
        <position position="977"/>
    </location>
</feature>
<proteinExistence type="predicted"/>
<evidence type="ECO:0000259" key="23">
    <source>
        <dbReference type="PROSITE" id="PS50110"/>
    </source>
</evidence>
<dbReference type="FunFam" id="1.10.287.130:FF:000002">
    <property type="entry name" value="Two-component osmosensing histidine kinase"/>
    <property type="match status" value="1"/>
</dbReference>
<evidence type="ECO:0000256" key="1">
    <source>
        <dbReference type="ARBA" id="ARBA00000085"/>
    </source>
</evidence>
<dbReference type="GO" id="GO:0005524">
    <property type="term" value="F:ATP binding"/>
    <property type="evidence" value="ECO:0007669"/>
    <property type="project" value="UniProtKB-KW"/>
</dbReference>
<evidence type="ECO:0000256" key="13">
    <source>
        <dbReference type="ARBA" id="ARBA00023012"/>
    </source>
</evidence>
<dbReference type="InterPro" id="IPR036890">
    <property type="entry name" value="HATPase_C_sf"/>
</dbReference>
<organism evidence="27 28">
    <name type="scientific">Undibacterium jejuense</name>
    <dbReference type="NCBI Taxonomy" id="1344949"/>
    <lineage>
        <taxon>Bacteria</taxon>
        <taxon>Pseudomonadati</taxon>
        <taxon>Pseudomonadota</taxon>
        <taxon>Betaproteobacteria</taxon>
        <taxon>Burkholderiales</taxon>
        <taxon>Oxalobacteraceae</taxon>
        <taxon>Undibacterium</taxon>
    </lineage>
</organism>
<evidence type="ECO:0000256" key="11">
    <source>
        <dbReference type="ARBA" id="ARBA00022840"/>
    </source>
</evidence>
<name>A0A923KR59_9BURK</name>
<evidence type="ECO:0000256" key="8">
    <source>
        <dbReference type="ARBA" id="ARBA00022729"/>
    </source>
</evidence>
<evidence type="ECO:0000256" key="19">
    <source>
        <dbReference type="ARBA" id="ARBA00070152"/>
    </source>
</evidence>
<dbReference type="InterPro" id="IPR000700">
    <property type="entry name" value="PAS-assoc_C"/>
</dbReference>
<dbReference type="PANTHER" id="PTHR45339:SF1">
    <property type="entry name" value="HYBRID SIGNAL TRANSDUCTION HISTIDINE KINASE J"/>
    <property type="match status" value="1"/>
</dbReference>
<dbReference type="PRINTS" id="PR00344">
    <property type="entry name" value="BCTRLSENSOR"/>
</dbReference>
<feature type="domain" description="PAS" evidence="24">
    <location>
        <begin position="406"/>
        <end position="477"/>
    </location>
</feature>
<dbReference type="Pfam" id="PF00512">
    <property type="entry name" value="HisKA"/>
    <property type="match status" value="1"/>
</dbReference>
<dbReference type="Gene3D" id="1.20.120.160">
    <property type="entry name" value="HPT domain"/>
    <property type="match status" value="1"/>
</dbReference>
<evidence type="ECO:0000256" key="21">
    <source>
        <dbReference type="PROSITE-ProRule" id="PRU00169"/>
    </source>
</evidence>
<evidence type="ECO:0000256" key="9">
    <source>
        <dbReference type="ARBA" id="ARBA00022741"/>
    </source>
</evidence>
<evidence type="ECO:0000256" key="12">
    <source>
        <dbReference type="ARBA" id="ARBA00022989"/>
    </source>
</evidence>
<dbReference type="Pfam" id="PF13426">
    <property type="entry name" value="PAS_9"/>
    <property type="match status" value="2"/>
</dbReference>
<keyword evidence="7" id="KW-0812">Transmembrane</keyword>
<keyword evidence="10" id="KW-0418">Kinase</keyword>
<keyword evidence="28" id="KW-1185">Reference proteome</keyword>
<feature type="domain" description="PAS" evidence="24">
    <location>
        <begin position="275"/>
        <end position="350"/>
    </location>
</feature>
<evidence type="ECO:0000259" key="25">
    <source>
        <dbReference type="PROSITE" id="PS50113"/>
    </source>
</evidence>
<dbReference type="AlphaFoldDB" id="A0A923KR59"/>
<dbReference type="SUPFAM" id="SSF52172">
    <property type="entry name" value="CheY-like"/>
    <property type="match status" value="2"/>
</dbReference>
<dbReference type="PROSITE" id="PS50109">
    <property type="entry name" value="HIS_KIN"/>
    <property type="match status" value="1"/>
</dbReference>
<dbReference type="NCBIfam" id="TIGR00229">
    <property type="entry name" value="sensory_box"/>
    <property type="match status" value="3"/>
</dbReference>
<feature type="modified residue" description="4-aspartylphosphate" evidence="21">
    <location>
        <position position="836"/>
    </location>
</feature>
<evidence type="ECO:0000256" key="17">
    <source>
        <dbReference type="ARBA" id="ARBA00064003"/>
    </source>
</evidence>
<dbReference type="CDD" id="cd00082">
    <property type="entry name" value="HisKA"/>
    <property type="match status" value="1"/>
</dbReference>
<dbReference type="InterPro" id="IPR001789">
    <property type="entry name" value="Sig_transdc_resp-reg_receiver"/>
</dbReference>
<dbReference type="SUPFAM" id="SSF55785">
    <property type="entry name" value="PYP-like sensor domain (PAS domain)"/>
    <property type="match status" value="3"/>
</dbReference>
<evidence type="ECO:0000256" key="7">
    <source>
        <dbReference type="ARBA" id="ARBA00022692"/>
    </source>
</evidence>
<dbReference type="SMART" id="SM00387">
    <property type="entry name" value="HATPase_c"/>
    <property type="match status" value="1"/>
</dbReference>
<dbReference type="PANTHER" id="PTHR45339">
    <property type="entry name" value="HYBRID SIGNAL TRANSDUCTION HISTIDINE KINASE J"/>
    <property type="match status" value="1"/>
</dbReference>
<dbReference type="InterPro" id="IPR000014">
    <property type="entry name" value="PAS"/>
</dbReference>
<evidence type="ECO:0000259" key="24">
    <source>
        <dbReference type="PROSITE" id="PS50112"/>
    </source>
</evidence>
<dbReference type="PROSITE" id="PS50110">
    <property type="entry name" value="RESPONSE_REGULATORY"/>
    <property type="match status" value="2"/>
</dbReference>
<dbReference type="GO" id="GO:0005886">
    <property type="term" value="C:plasma membrane"/>
    <property type="evidence" value="ECO:0007669"/>
    <property type="project" value="UniProtKB-SubCell"/>
</dbReference>
<evidence type="ECO:0000256" key="20">
    <source>
        <dbReference type="PROSITE-ProRule" id="PRU00110"/>
    </source>
</evidence>
<keyword evidence="12" id="KW-1133">Transmembrane helix</keyword>
<dbReference type="FunFam" id="3.30.565.10:FF:000010">
    <property type="entry name" value="Sensor histidine kinase RcsC"/>
    <property type="match status" value="1"/>
</dbReference>
<feature type="domain" description="HPt" evidence="26">
    <location>
        <begin position="1086"/>
        <end position="1183"/>
    </location>
</feature>
<evidence type="ECO:0000256" key="10">
    <source>
        <dbReference type="ARBA" id="ARBA00022777"/>
    </source>
</evidence>
<evidence type="ECO:0000256" key="15">
    <source>
        <dbReference type="ARBA" id="ARBA00023136"/>
    </source>
</evidence>
<evidence type="ECO:0000256" key="3">
    <source>
        <dbReference type="ARBA" id="ARBA00012438"/>
    </source>
</evidence>
<dbReference type="InterPro" id="IPR008207">
    <property type="entry name" value="Sig_transdc_His_kin_Hpt_dom"/>
</dbReference>
<dbReference type="SMART" id="SM00086">
    <property type="entry name" value="PAC"/>
    <property type="match status" value="3"/>
</dbReference>
<evidence type="ECO:0000256" key="18">
    <source>
        <dbReference type="ARBA" id="ARBA00068150"/>
    </source>
</evidence>
<dbReference type="InterPro" id="IPR036097">
    <property type="entry name" value="HisK_dim/P_sf"/>
</dbReference>
<dbReference type="PROSITE" id="PS50894">
    <property type="entry name" value="HPT"/>
    <property type="match status" value="1"/>
</dbReference>
<dbReference type="SMART" id="SM00388">
    <property type="entry name" value="HisKA"/>
    <property type="match status" value="1"/>
</dbReference>
<dbReference type="EC" id="2.7.13.3" evidence="3"/>
<evidence type="ECO:0000256" key="5">
    <source>
        <dbReference type="ARBA" id="ARBA00022553"/>
    </source>
</evidence>
<dbReference type="GO" id="GO:0006355">
    <property type="term" value="P:regulation of DNA-templated transcription"/>
    <property type="evidence" value="ECO:0007669"/>
    <property type="project" value="InterPro"/>
</dbReference>
<dbReference type="Gene3D" id="1.10.287.130">
    <property type="match status" value="1"/>
</dbReference>
<dbReference type="SUPFAM" id="SSF55874">
    <property type="entry name" value="ATPase domain of HSP90 chaperone/DNA topoisomerase II/histidine kinase"/>
    <property type="match status" value="1"/>
</dbReference>
<keyword evidence="5 21" id="KW-0597">Phosphoprotein</keyword>
<dbReference type="RefSeq" id="WP_186913579.1">
    <property type="nucleotide sequence ID" value="NZ_JACOFV010000016.1"/>
</dbReference>
<dbReference type="CDD" id="cd16922">
    <property type="entry name" value="HATPase_EvgS-ArcB-TorS-like"/>
    <property type="match status" value="1"/>
</dbReference>
<evidence type="ECO:0000256" key="2">
    <source>
        <dbReference type="ARBA" id="ARBA00004651"/>
    </source>
</evidence>
<reference evidence="27" key="1">
    <citation type="submission" date="2020-08" db="EMBL/GenBank/DDBJ databases">
        <title>Novel species isolated from subtropical streams in China.</title>
        <authorList>
            <person name="Lu H."/>
        </authorList>
    </citation>
    <scope>NUCLEOTIDE SEQUENCE</scope>
    <source>
        <strain evidence="27">KACC 12607</strain>
    </source>
</reference>
<comment type="subcellular location">
    <subcellularLocation>
        <location evidence="2">Cell membrane</location>
        <topology evidence="2">Multi-pass membrane protein</topology>
    </subcellularLocation>
</comment>
<dbReference type="Gene3D" id="3.40.50.2300">
    <property type="match status" value="2"/>
</dbReference>
<keyword evidence="6" id="KW-0808">Transferase</keyword>
<dbReference type="CDD" id="cd00156">
    <property type="entry name" value="REC"/>
    <property type="match status" value="1"/>
</dbReference>
<evidence type="ECO:0000259" key="22">
    <source>
        <dbReference type="PROSITE" id="PS50109"/>
    </source>
</evidence>
<evidence type="ECO:0000256" key="6">
    <source>
        <dbReference type="ARBA" id="ARBA00022679"/>
    </source>
</evidence>
<dbReference type="SMART" id="SM00091">
    <property type="entry name" value="PAS"/>
    <property type="match status" value="3"/>
</dbReference>
<protein>
    <recommendedName>
        <fullName evidence="18">Sensory/regulatory protein RpfC</fullName>
        <ecNumber evidence="3">2.7.13.3</ecNumber>
    </recommendedName>
    <alternativeName>
        <fullName evidence="19">Virulence sensor protein BvgS</fullName>
    </alternativeName>
</protein>
<feature type="domain" description="Histidine kinase" evidence="22">
    <location>
        <begin position="544"/>
        <end position="765"/>
    </location>
</feature>
<dbReference type="PROSITE" id="PS50113">
    <property type="entry name" value="PAC"/>
    <property type="match status" value="1"/>
</dbReference>
<dbReference type="InterPro" id="IPR005467">
    <property type="entry name" value="His_kinase_dom"/>
</dbReference>
<dbReference type="SUPFAM" id="SSF47384">
    <property type="entry name" value="Homodimeric domain of signal transducing histidine kinase"/>
    <property type="match status" value="1"/>
</dbReference>
<keyword evidence="8" id="KW-0732">Signal</keyword>
<dbReference type="Gene3D" id="3.30.450.20">
    <property type="entry name" value="PAS domain"/>
    <property type="match status" value="3"/>
</dbReference>
<dbReference type="EMBL" id="JACOFV010000016">
    <property type="protein sequence ID" value="MBC3863636.1"/>
    <property type="molecule type" value="Genomic_DNA"/>
</dbReference>
<dbReference type="InterPro" id="IPR003661">
    <property type="entry name" value="HisK_dim/P_dom"/>
</dbReference>
<dbReference type="InterPro" id="IPR036641">
    <property type="entry name" value="HPT_dom_sf"/>
</dbReference>
<dbReference type="Gene3D" id="3.30.565.10">
    <property type="entry name" value="Histidine kinase-like ATPase, C-terminal domain"/>
    <property type="match status" value="1"/>
</dbReference>
<comment type="catalytic activity">
    <reaction evidence="1">
        <text>ATP + protein L-histidine = ADP + protein N-phospho-L-histidine.</text>
        <dbReference type="EC" id="2.7.13.3"/>
    </reaction>
</comment>